<comment type="caution">
    <text evidence="1">The sequence shown here is derived from an EMBL/GenBank/DDBJ whole genome shotgun (WGS) entry which is preliminary data.</text>
</comment>
<evidence type="ECO:0000313" key="3">
    <source>
        <dbReference type="EMBL" id="CAL4775050.1"/>
    </source>
</evidence>
<reference evidence="2" key="2">
    <citation type="submission" date="2024-04" db="EMBL/GenBank/DDBJ databases">
        <authorList>
            <person name="Chen Y."/>
            <person name="Shah S."/>
            <person name="Dougan E. K."/>
            <person name="Thang M."/>
            <person name="Chan C."/>
        </authorList>
    </citation>
    <scope>NUCLEOTIDE SEQUENCE [LARGE SCALE GENOMIC DNA]</scope>
</reference>
<dbReference type="EMBL" id="CAMXCT020001198">
    <property type="protein sequence ID" value="CAL1141113.1"/>
    <property type="molecule type" value="Genomic_DNA"/>
</dbReference>
<sequence length="672" mass="75395">MLNSHCIPTTEGQAKKAGAPRLVVDSVKDRSLIKMAGNAMSLPCDQADMQALAASCLLLEVDKPSEGWPLLTDWLRTAGDVWCLGYEAHRAPIEVRPLENVLGLEMKPASLVPTKGVGRATVILFGICYTYCKMRDMEDPELKDFKRQVLFMRRVLFLHDRAVRRGGRAASVRLDYNNELQELLTLKDSNFQPHCLQMWTENVCKKAPPPEVSFQAVDDEISKLDKDARESAFRQDVLKLTRDCAQLGMLYKSMVNHEKAVRIQKVTHLKQQNTIGANFIRRFMSLNMKHVAGRLGELEAATDEFVNSVSKLDKFAGLLVWLDFTKFGRLSNTDLNETLELLQLALSRIPDRAAAFVICPHLISEKVAVQGNLRGELRRIEDKLDALNIHSEMVMIRMSDPPGQKHVPLQFPAWVCMDEGSKANNTFKASQLVLDRSLSQSQESAQLLAGPALPEQVLTALTAKTGLQGIIGLVNLSPYDGWLESAALRWGKRTTGEIVMPSVSLSKNLTLISYCERSLALQLMQDWKKSSHCMGSSAPQYQPEAPRLEQEDISKFPLQVVRLEKNPGENHGWKQWKVTLPQPFRMHWLEDVVYSQEWRELLKDFDQRFGLDISAAESVASSEMSVQSLAPAAHMSVEIPVAEFQIGHGSGKFLRPEKVASVLRENKPGWTS</sequence>
<protein>
    <submittedName>
        <fullName evidence="3">Sodium/hydrogen exchanger 3</fullName>
    </submittedName>
</protein>
<reference evidence="1" key="1">
    <citation type="submission" date="2022-10" db="EMBL/GenBank/DDBJ databases">
        <authorList>
            <person name="Chen Y."/>
            <person name="Dougan E. K."/>
            <person name="Chan C."/>
            <person name="Rhodes N."/>
            <person name="Thang M."/>
        </authorList>
    </citation>
    <scope>NUCLEOTIDE SEQUENCE</scope>
</reference>
<dbReference type="Proteomes" id="UP001152797">
    <property type="component" value="Unassembled WGS sequence"/>
</dbReference>
<proteinExistence type="predicted"/>
<evidence type="ECO:0000313" key="1">
    <source>
        <dbReference type="EMBL" id="CAI3987738.1"/>
    </source>
</evidence>
<dbReference type="OrthoDB" id="427000at2759"/>
<evidence type="ECO:0000313" key="2">
    <source>
        <dbReference type="EMBL" id="CAL1141113.1"/>
    </source>
</evidence>
<dbReference type="AlphaFoldDB" id="A0A9P1FTF9"/>
<organism evidence="1">
    <name type="scientific">Cladocopium goreaui</name>
    <dbReference type="NCBI Taxonomy" id="2562237"/>
    <lineage>
        <taxon>Eukaryota</taxon>
        <taxon>Sar</taxon>
        <taxon>Alveolata</taxon>
        <taxon>Dinophyceae</taxon>
        <taxon>Suessiales</taxon>
        <taxon>Symbiodiniaceae</taxon>
        <taxon>Cladocopium</taxon>
    </lineage>
</organism>
<dbReference type="EMBL" id="CAMXCT030001198">
    <property type="protein sequence ID" value="CAL4775050.1"/>
    <property type="molecule type" value="Genomic_DNA"/>
</dbReference>
<evidence type="ECO:0000313" key="4">
    <source>
        <dbReference type="Proteomes" id="UP001152797"/>
    </source>
</evidence>
<dbReference type="EMBL" id="CAMXCT010001198">
    <property type="protein sequence ID" value="CAI3987738.1"/>
    <property type="molecule type" value="Genomic_DNA"/>
</dbReference>
<gene>
    <name evidence="1" type="ORF">C1SCF055_LOCUS14989</name>
</gene>
<accession>A0A9P1FTF9</accession>
<name>A0A9P1FTF9_9DINO</name>
<keyword evidence="4" id="KW-1185">Reference proteome</keyword>